<keyword evidence="3" id="KW-1185">Reference proteome</keyword>
<gene>
    <name evidence="2" type="ORF">EYC84_008529</name>
</gene>
<dbReference type="AlphaFoldDB" id="A0A5M9JEW5"/>
<dbReference type="Proteomes" id="UP000322873">
    <property type="component" value="Unassembled WGS sequence"/>
</dbReference>
<accession>A0A5M9JEW5</accession>
<keyword evidence="1" id="KW-0472">Membrane</keyword>
<reference evidence="2 3" key="1">
    <citation type="submission" date="2019-06" db="EMBL/GenBank/DDBJ databases">
        <title>Genome Sequence of the Brown Rot Fungal Pathogen Monilinia fructicola.</title>
        <authorList>
            <person name="De Miccolis Angelini R.M."/>
            <person name="Landi L."/>
            <person name="Abate D."/>
            <person name="Pollastro S."/>
            <person name="Romanazzi G."/>
            <person name="Faretra F."/>
        </authorList>
    </citation>
    <scope>NUCLEOTIDE SEQUENCE [LARGE SCALE GENOMIC DNA]</scope>
    <source>
        <strain evidence="2 3">Mfrc123</strain>
    </source>
</reference>
<sequence>MLERLPLHQTLTHKDRLKVGWVGDPRVVSGGTRIWVYRLRYGVKLGYWNMNMNMNIEIRREGKGAWHGRRMEPLQNLSEGRFWTEGNESFYHLVIILCFSAHIAGDVQSVITGWDGVCSLQFCFCLMAFTAKQQSGDLDVGYWSWSFFFFFFFFPQGSGMGVALLFVPVYGLFCFEWVNLYQEGVKIKQQMELVG</sequence>
<name>A0A5M9JEW5_MONFR</name>
<evidence type="ECO:0000313" key="2">
    <source>
        <dbReference type="EMBL" id="KAA8568128.1"/>
    </source>
</evidence>
<proteinExistence type="predicted"/>
<keyword evidence="1" id="KW-0812">Transmembrane</keyword>
<dbReference type="EMBL" id="VICG01000010">
    <property type="protein sequence ID" value="KAA8568128.1"/>
    <property type="molecule type" value="Genomic_DNA"/>
</dbReference>
<feature type="transmembrane region" description="Helical" evidence="1">
    <location>
        <begin position="160"/>
        <end position="181"/>
    </location>
</feature>
<evidence type="ECO:0000256" key="1">
    <source>
        <dbReference type="SAM" id="Phobius"/>
    </source>
</evidence>
<organism evidence="2 3">
    <name type="scientific">Monilinia fructicola</name>
    <name type="common">Brown rot fungus</name>
    <name type="synonym">Ciboria fructicola</name>
    <dbReference type="NCBI Taxonomy" id="38448"/>
    <lineage>
        <taxon>Eukaryota</taxon>
        <taxon>Fungi</taxon>
        <taxon>Dikarya</taxon>
        <taxon>Ascomycota</taxon>
        <taxon>Pezizomycotina</taxon>
        <taxon>Leotiomycetes</taxon>
        <taxon>Helotiales</taxon>
        <taxon>Sclerotiniaceae</taxon>
        <taxon>Monilinia</taxon>
    </lineage>
</organism>
<comment type="caution">
    <text evidence="2">The sequence shown here is derived from an EMBL/GenBank/DDBJ whole genome shotgun (WGS) entry which is preliminary data.</text>
</comment>
<protein>
    <submittedName>
        <fullName evidence="2">Uncharacterized protein</fullName>
    </submittedName>
</protein>
<evidence type="ECO:0000313" key="3">
    <source>
        <dbReference type="Proteomes" id="UP000322873"/>
    </source>
</evidence>
<keyword evidence="1" id="KW-1133">Transmembrane helix</keyword>